<dbReference type="CDD" id="cd05123">
    <property type="entry name" value="STKc_AGC"/>
    <property type="match status" value="1"/>
</dbReference>
<dbReference type="PANTHER" id="PTHR24353:SF37">
    <property type="entry name" value="CAMP-DEPENDENT PROTEIN KINASE CATALYTIC SUBUNIT PRKX"/>
    <property type="match status" value="1"/>
</dbReference>
<dbReference type="Gene3D" id="1.10.510.10">
    <property type="entry name" value="Transferase(Phosphotransferase) domain 1"/>
    <property type="match status" value="1"/>
</dbReference>
<dbReference type="PANTHER" id="PTHR24353">
    <property type="entry name" value="CYCLIC NUCLEOTIDE-DEPENDENT PROTEIN KINASE"/>
    <property type="match status" value="1"/>
</dbReference>
<evidence type="ECO:0008006" key="13">
    <source>
        <dbReference type="Google" id="ProtNLM"/>
    </source>
</evidence>
<dbReference type="GO" id="GO:0005952">
    <property type="term" value="C:cAMP-dependent protein kinase complex"/>
    <property type="evidence" value="ECO:0007669"/>
    <property type="project" value="TreeGrafter"/>
</dbReference>
<dbReference type="InParanoid" id="A0A024GQT2"/>
<evidence type="ECO:0000313" key="12">
    <source>
        <dbReference type="Proteomes" id="UP000053237"/>
    </source>
</evidence>
<feature type="domain" description="AGC-kinase C-terminal" evidence="10">
    <location>
        <begin position="422"/>
        <end position="465"/>
    </location>
</feature>
<evidence type="ECO:0000313" key="11">
    <source>
        <dbReference type="EMBL" id="CCI48718.1"/>
    </source>
</evidence>
<feature type="compositionally biased region" description="Acidic residues" evidence="8">
    <location>
        <begin position="179"/>
        <end position="192"/>
    </location>
</feature>
<dbReference type="SUPFAM" id="SSF56112">
    <property type="entry name" value="Protein kinase-like (PK-like)"/>
    <property type="match status" value="1"/>
</dbReference>
<reference evidence="11 12" key="1">
    <citation type="submission" date="2012-05" db="EMBL/GenBank/DDBJ databases">
        <title>Recombination and specialization in a pathogen metapopulation.</title>
        <authorList>
            <person name="Gardiner A."/>
            <person name="Kemen E."/>
            <person name="Schultz-Larsen T."/>
            <person name="MacLean D."/>
            <person name="Van Oosterhout C."/>
            <person name="Jones J.D.G."/>
        </authorList>
    </citation>
    <scope>NUCLEOTIDE SEQUENCE [LARGE SCALE GENOMIC DNA]</scope>
    <source>
        <strain evidence="11 12">Ac Nc2</strain>
    </source>
</reference>
<evidence type="ECO:0000256" key="4">
    <source>
        <dbReference type="ARBA" id="ARBA00022777"/>
    </source>
</evidence>
<feature type="binding site" evidence="6">
    <location>
        <position position="115"/>
    </location>
    <ligand>
        <name>ATP</name>
        <dbReference type="ChEBI" id="CHEBI:30616"/>
    </ligand>
</feature>
<dbReference type="FunFam" id="3.30.200.20:FF:000042">
    <property type="entry name" value="Aurora kinase A"/>
    <property type="match status" value="1"/>
</dbReference>
<keyword evidence="5 6" id="KW-0067">ATP-binding</keyword>
<dbReference type="InterPro" id="IPR045270">
    <property type="entry name" value="STKc_AGC"/>
</dbReference>
<proteinExistence type="inferred from homology"/>
<dbReference type="Pfam" id="PF00069">
    <property type="entry name" value="Pkinase"/>
    <property type="match status" value="2"/>
</dbReference>
<feature type="domain" description="Protein kinase" evidence="9">
    <location>
        <begin position="82"/>
        <end position="416"/>
    </location>
</feature>
<keyword evidence="1 7" id="KW-0723">Serine/threonine-protein kinase</keyword>
<organism evidence="11 12">
    <name type="scientific">Albugo candida</name>
    <dbReference type="NCBI Taxonomy" id="65357"/>
    <lineage>
        <taxon>Eukaryota</taxon>
        <taxon>Sar</taxon>
        <taxon>Stramenopiles</taxon>
        <taxon>Oomycota</taxon>
        <taxon>Peronosporomycetes</taxon>
        <taxon>Albuginales</taxon>
        <taxon>Albuginaceae</taxon>
        <taxon>Albugo</taxon>
    </lineage>
</organism>
<dbReference type="STRING" id="65357.A0A024GQT2"/>
<dbReference type="InterPro" id="IPR017441">
    <property type="entry name" value="Protein_kinase_ATP_BS"/>
</dbReference>
<accession>A0A024GQT2</accession>
<comment type="caution">
    <text evidence="11">The sequence shown here is derived from an EMBL/GenBank/DDBJ whole genome shotgun (WGS) entry which is preliminary data.</text>
</comment>
<keyword evidence="4" id="KW-0418">Kinase</keyword>
<sequence>MRLFTVSNAIERMRDLHVRYTAPSMERVQRQVSSYAPARWRFSSSGILGKKQAVGCSHGCKRRGTNASDSIFLEGVSEVSAYDIRTLLGRGTFGSVYVAQHKTSGQIVAMKVIKKSRIEELRQETNVLREQMVHYALEHPSICKLLATFQDPQAVYFVMEYCPGGELYSVLYDEEGEDLSDVEDSVTEEDETYSVNSDRQTDVEDDEDDSSSELNMSQVKHRNSVGRPHGISIAKDLNERAKRSLRNSNFGGLREEHAVFYLACVLNALEYLHDRKIMYRDVKLENIVLDVNGYPKLVDFGLSKLDATHWEASKSTTICGSMEYMAPELIERQPYHQAVDFWSFGILMYELLFAVTPFYHPNHREQGRKITEDPVYFPHDFEAQCPEATELIRALLAKEASVRPCDWQTIRQSAFFRKYYVDTKIWRKLKERKLRAPFVPTLKTEFDTSLFTKAFNLGSDTDEME</sequence>
<evidence type="ECO:0000259" key="9">
    <source>
        <dbReference type="PROSITE" id="PS50011"/>
    </source>
</evidence>
<dbReference type="InterPro" id="IPR000719">
    <property type="entry name" value="Prot_kinase_dom"/>
</dbReference>
<dbReference type="PROSITE" id="PS00108">
    <property type="entry name" value="PROTEIN_KINASE_ST"/>
    <property type="match status" value="1"/>
</dbReference>
<evidence type="ECO:0000256" key="1">
    <source>
        <dbReference type="ARBA" id="ARBA00022527"/>
    </source>
</evidence>
<feature type="region of interest" description="Disordered" evidence="8">
    <location>
        <begin position="179"/>
        <end position="229"/>
    </location>
</feature>
<dbReference type="PROSITE" id="PS51285">
    <property type="entry name" value="AGC_KINASE_CTER"/>
    <property type="match status" value="1"/>
</dbReference>
<keyword evidence="12" id="KW-1185">Reference proteome</keyword>
<dbReference type="PROSITE" id="PS50011">
    <property type="entry name" value="PROTEIN_KINASE_DOM"/>
    <property type="match status" value="1"/>
</dbReference>
<name>A0A024GQT2_9STRA</name>
<evidence type="ECO:0000259" key="10">
    <source>
        <dbReference type="PROSITE" id="PS51285"/>
    </source>
</evidence>
<comment type="similarity">
    <text evidence="7">Belongs to the protein kinase superfamily.</text>
</comment>
<keyword evidence="3 6" id="KW-0547">Nucleotide-binding</keyword>
<dbReference type="SMART" id="SM00220">
    <property type="entry name" value="S_TKc"/>
    <property type="match status" value="1"/>
</dbReference>
<keyword evidence="2" id="KW-0808">Transferase</keyword>
<evidence type="ECO:0000256" key="5">
    <source>
        <dbReference type="ARBA" id="ARBA00022840"/>
    </source>
</evidence>
<dbReference type="Gene3D" id="3.30.200.20">
    <property type="entry name" value="Phosphorylase Kinase, domain 1"/>
    <property type="match status" value="1"/>
</dbReference>
<dbReference type="AlphaFoldDB" id="A0A024GQT2"/>
<evidence type="ECO:0000256" key="8">
    <source>
        <dbReference type="SAM" id="MobiDB-lite"/>
    </source>
</evidence>
<evidence type="ECO:0000256" key="7">
    <source>
        <dbReference type="RuleBase" id="RU000304"/>
    </source>
</evidence>
<dbReference type="GO" id="GO:0004691">
    <property type="term" value="F:cAMP-dependent protein kinase activity"/>
    <property type="evidence" value="ECO:0007669"/>
    <property type="project" value="TreeGrafter"/>
</dbReference>
<protein>
    <recommendedName>
        <fullName evidence="13">Protein kinase domain-containing protein</fullName>
    </recommendedName>
</protein>
<dbReference type="GO" id="GO:0005524">
    <property type="term" value="F:ATP binding"/>
    <property type="evidence" value="ECO:0007669"/>
    <property type="project" value="UniProtKB-UniRule"/>
</dbReference>
<dbReference type="InterPro" id="IPR011009">
    <property type="entry name" value="Kinase-like_dom_sf"/>
</dbReference>
<dbReference type="PROSITE" id="PS00107">
    <property type="entry name" value="PROTEIN_KINASE_ATP"/>
    <property type="match status" value="1"/>
</dbReference>
<dbReference type="OrthoDB" id="63267at2759"/>
<evidence type="ECO:0000256" key="6">
    <source>
        <dbReference type="PROSITE-ProRule" id="PRU10141"/>
    </source>
</evidence>
<dbReference type="InterPro" id="IPR000961">
    <property type="entry name" value="AGC-kinase_C"/>
</dbReference>
<evidence type="ECO:0000256" key="3">
    <source>
        <dbReference type="ARBA" id="ARBA00022741"/>
    </source>
</evidence>
<gene>
    <name evidence="11" type="ORF">BN9_099170</name>
</gene>
<dbReference type="Proteomes" id="UP000053237">
    <property type="component" value="Unassembled WGS sequence"/>
</dbReference>
<evidence type="ECO:0000256" key="2">
    <source>
        <dbReference type="ARBA" id="ARBA00022679"/>
    </source>
</evidence>
<dbReference type="InterPro" id="IPR008271">
    <property type="entry name" value="Ser/Thr_kinase_AS"/>
</dbReference>
<dbReference type="EMBL" id="CAIX01000244">
    <property type="protein sequence ID" value="CCI48718.1"/>
    <property type="molecule type" value="Genomic_DNA"/>
</dbReference>